<dbReference type="Proteomes" id="UP000677228">
    <property type="component" value="Unassembled WGS sequence"/>
</dbReference>
<evidence type="ECO:0000256" key="1">
    <source>
        <dbReference type="ARBA" id="ARBA00022737"/>
    </source>
</evidence>
<evidence type="ECO:0000313" key="4">
    <source>
        <dbReference type="EMBL" id="CAF1347259.1"/>
    </source>
</evidence>
<name>A0A8S2F6T1_9BILA</name>
<dbReference type="InterPro" id="IPR050952">
    <property type="entry name" value="TRIM-NHL_E3_ligases"/>
</dbReference>
<keyword evidence="1" id="KW-0677">Repeat</keyword>
<proteinExistence type="predicted"/>
<dbReference type="EMBL" id="CAJOBA010044021">
    <property type="protein sequence ID" value="CAF4158144.1"/>
    <property type="molecule type" value="Genomic_DNA"/>
</dbReference>
<organism evidence="4 6">
    <name type="scientific">Didymodactylos carnosus</name>
    <dbReference type="NCBI Taxonomy" id="1234261"/>
    <lineage>
        <taxon>Eukaryota</taxon>
        <taxon>Metazoa</taxon>
        <taxon>Spiralia</taxon>
        <taxon>Gnathifera</taxon>
        <taxon>Rotifera</taxon>
        <taxon>Eurotatoria</taxon>
        <taxon>Bdelloidea</taxon>
        <taxon>Philodinida</taxon>
        <taxon>Philodinidae</taxon>
        <taxon>Didymodactylos</taxon>
    </lineage>
</organism>
<dbReference type="GO" id="GO:0008270">
    <property type="term" value="F:zinc ion binding"/>
    <property type="evidence" value="ECO:0007669"/>
    <property type="project" value="UniProtKB-KW"/>
</dbReference>
<evidence type="ECO:0000256" key="3">
    <source>
        <dbReference type="SAM" id="MobiDB-lite"/>
    </source>
</evidence>
<accession>A0A8S2F6T1</accession>
<dbReference type="Pfam" id="PF01436">
    <property type="entry name" value="NHL"/>
    <property type="match status" value="1"/>
</dbReference>
<sequence length="389" mass="41549">MDSSTVKPSTNNTDQSTSVVASTTRTAQTTIITTTAGSTTPTTTTTPFTTKDIAVTSQTTVTTLTTITSARTSICYTPSWNTTGTTVAGSFSGDLGSSLSQLNAPFDLVIDSSFSIYISDRINHRIVKWQQNATTGQLIAGDGTAGNLSSQFNQPAGLYLDQINQILYVADSANRRIQKFSLNSTMFPLNGTTVIGNTSQLTYPLAVYFDTINQYLYVLDVYTSSILLFTSNSNQGIVVAGGNGNGSLLSQLNNPFDLFIDQNSSTIYVADTSNYRVVKWLKNATIGVLVAGGYGPGTNASQFSNPTGVIVDQNGTIYIADQLNSRVQQWPINATQAGTIAGSSNGTYGSTSSLLNGVYHFQFDVNMNLYVVDSGNNRIQKFNVNNSSC</sequence>
<dbReference type="PANTHER" id="PTHR24104">
    <property type="entry name" value="E3 UBIQUITIN-PROTEIN LIGASE NHLRC1-RELATED"/>
    <property type="match status" value="1"/>
</dbReference>
<reference evidence="4" key="1">
    <citation type="submission" date="2021-02" db="EMBL/GenBank/DDBJ databases">
        <authorList>
            <person name="Nowell W R."/>
        </authorList>
    </citation>
    <scope>NUCLEOTIDE SEQUENCE</scope>
</reference>
<feature type="region of interest" description="Disordered" evidence="3">
    <location>
        <begin position="1"/>
        <end position="22"/>
    </location>
</feature>
<dbReference type="EMBL" id="CAJNOK010022388">
    <property type="protein sequence ID" value="CAF1347259.1"/>
    <property type="molecule type" value="Genomic_DNA"/>
</dbReference>
<evidence type="ECO:0000313" key="6">
    <source>
        <dbReference type="Proteomes" id="UP000677228"/>
    </source>
</evidence>
<feature type="repeat" description="NHL" evidence="2">
    <location>
        <begin position="151"/>
        <end position="183"/>
    </location>
</feature>
<dbReference type="Proteomes" id="UP000682733">
    <property type="component" value="Unassembled WGS sequence"/>
</dbReference>
<dbReference type="Gene3D" id="2.40.10.500">
    <property type="match status" value="1"/>
</dbReference>
<dbReference type="PROSITE" id="PS51125">
    <property type="entry name" value="NHL"/>
    <property type="match status" value="2"/>
</dbReference>
<dbReference type="SUPFAM" id="SSF63829">
    <property type="entry name" value="Calcium-dependent phosphotriesterase"/>
    <property type="match status" value="1"/>
</dbReference>
<dbReference type="InterPro" id="IPR011042">
    <property type="entry name" value="6-blade_b-propeller_TolB-like"/>
</dbReference>
<dbReference type="CDD" id="cd05819">
    <property type="entry name" value="NHL"/>
    <property type="match status" value="1"/>
</dbReference>
<feature type="compositionally biased region" description="Polar residues" evidence="3">
    <location>
        <begin position="1"/>
        <end position="14"/>
    </location>
</feature>
<feature type="repeat" description="NHL" evidence="2">
    <location>
        <begin position="297"/>
        <end position="385"/>
    </location>
</feature>
<dbReference type="PANTHER" id="PTHR24104:SF25">
    <property type="entry name" value="PROTEIN LIN-41"/>
    <property type="match status" value="1"/>
</dbReference>
<protein>
    <recommendedName>
        <fullName evidence="7">NHL repeat containing protein</fullName>
    </recommendedName>
</protein>
<evidence type="ECO:0000256" key="2">
    <source>
        <dbReference type="PROSITE-ProRule" id="PRU00504"/>
    </source>
</evidence>
<gene>
    <name evidence="4" type="ORF">OVA965_LOCUS30627</name>
    <name evidence="5" type="ORF">TMI583_LOCUS31433</name>
</gene>
<dbReference type="AlphaFoldDB" id="A0A8S2F6T1"/>
<evidence type="ECO:0008006" key="7">
    <source>
        <dbReference type="Google" id="ProtNLM"/>
    </source>
</evidence>
<dbReference type="SUPFAM" id="SSF63825">
    <property type="entry name" value="YWTD domain"/>
    <property type="match status" value="1"/>
</dbReference>
<dbReference type="InterPro" id="IPR001258">
    <property type="entry name" value="NHL_repeat"/>
</dbReference>
<comment type="caution">
    <text evidence="4">The sequence shown here is derived from an EMBL/GenBank/DDBJ whole genome shotgun (WGS) entry which is preliminary data.</text>
</comment>
<dbReference type="Gene3D" id="2.120.10.30">
    <property type="entry name" value="TolB, C-terminal domain"/>
    <property type="match status" value="2"/>
</dbReference>
<evidence type="ECO:0000313" key="5">
    <source>
        <dbReference type="EMBL" id="CAF4158144.1"/>
    </source>
</evidence>